<organism evidence="8 9">
    <name type="scientific">Heterostelium pallidum (strain ATCC 26659 / Pp 5 / PN500)</name>
    <name type="common">Cellular slime mold</name>
    <name type="synonym">Polysphondylium pallidum</name>
    <dbReference type="NCBI Taxonomy" id="670386"/>
    <lineage>
        <taxon>Eukaryota</taxon>
        <taxon>Amoebozoa</taxon>
        <taxon>Evosea</taxon>
        <taxon>Eumycetozoa</taxon>
        <taxon>Dictyostelia</taxon>
        <taxon>Acytosteliales</taxon>
        <taxon>Acytosteliaceae</taxon>
        <taxon>Heterostelium</taxon>
    </lineage>
</organism>
<dbReference type="PRINTS" id="PR00111">
    <property type="entry name" value="ABHYDROLASE"/>
</dbReference>
<dbReference type="CDD" id="cd09339">
    <property type="entry name" value="LIM4_Paxillin_like"/>
    <property type="match status" value="1"/>
</dbReference>
<dbReference type="FunCoup" id="D3B129">
    <property type="interactions" value="11"/>
</dbReference>
<feature type="region of interest" description="Disordered" evidence="5">
    <location>
        <begin position="1"/>
        <end position="21"/>
    </location>
</feature>
<keyword evidence="3 4" id="KW-0440">LIM domain</keyword>
<dbReference type="GO" id="GO:0046872">
    <property type="term" value="F:metal ion binding"/>
    <property type="evidence" value="ECO:0007669"/>
    <property type="project" value="UniProtKB-KW"/>
</dbReference>
<protein>
    <recommendedName>
        <fullName evidence="7">LIM zinc-binding domain-containing protein</fullName>
    </recommendedName>
</protein>
<dbReference type="EMBL" id="ADBJ01000008">
    <property type="protein sequence ID" value="EFA85003.1"/>
    <property type="molecule type" value="Genomic_DNA"/>
</dbReference>
<dbReference type="Gene3D" id="2.10.110.10">
    <property type="entry name" value="Cysteine Rich Protein"/>
    <property type="match status" value="3"/>
</dbReference>
<dbReference type="SUPFAM" id="SSF53474">
    <property type="entry name" value="alpha/beta-Hydrolases"/>
    <property type="match status" value="1"/>
</dbReference>
<evidence type="ECO:0000256" key="2">
    <source>
        <dbReference type="ARBA" id="ARBA00022833"/>
    </source>
</evidence>
<dbReference type="Pfam" id="PF00561">
    <property type="entry name" value="Abhydrolase_1"/>
    <property type="match status" value="1"/>
</dbReference>
<dbReference type="FunFam" id="2.10.110.10:FF:000009">
    <property type="entry name" value="Paxillin isoform 1"/>
    <property type="match status" value="2"/>
</dbReference>
<dbReference type="SUPFAM" id="SSF57716">
    <property type="entry name" value="Glucocorticoid receptor-like (DNA-binding domain)"/>
    <property type="match status" value="3"/>
</dbReference>
<comment type="caution">
    <text evidence="8">The sequence shown here is derived from an EMBL/GenBank/DDBJ whole genome shotgun (WGS) entry which is preliminary data.</text>
</comment>
<evidence type="ECO:0000256" key="1">
    <source>
        <dbReference type="ARBA" id="ARBA00022723"/>
    </source>
</evidence>
<name>D3B129_HETP5</name>
<dbReference type="STRING" id="670386.D3B129"/>
<dbReference type="SMART" id="SM00132">
    <property type="entry name" value="LIM"/>
    <property type="match status" value="3"/>
</dbReference>
<feature type="transmembrane region" description="Helical" evidence="6">
    <location>
        <begin position="185"/>
        <end position="209"/>
    </location>
</feature>
<dbReference type="GO" id="GO:0001725">
    <property type="term" value="C:stress fiber"/>
    <property type="evidence" value="ECO:0007669"/>
    <property type="project" value="TreeGrafter"/>
</dbReference>
<dbReference type="InParanoid" id="D3B129"/>
<dbReference type="Pfam" id="PF00412">
    <property type="entry name" value="LIM"/>
    <property type="match status" value="3"/>
</dbReference>
<evidence type="ECO:0000259" key="7">
    <source>
        <dbReference type="PROSITE" id="PS50023"/>
    </source>
</evidence>
<reference evidence="8 9" key="1">
    <citation type="journal article" date="2011" name="Genome Res.">
        <title>Phylogeny-wide analysis of social amoeba genomes highlights ancient origins for complex intercellular communication.</title>
        <authorList>
            <person name="Heidel A.J."/>
            <person name="Lawal H.M."/>
            <person name="Felder M."/>
            <person name="Schilde C."/>
            <person name="Helps N.R."/>
            <person name="Tunggal B."/>
            <person name="Rivero F."/>
            <person name="John U."/>
            <person name="Schleicher M."/>
            <person name="Eichinger L."/>
            <person name="Platzer M."/>
            <person name="Noegel A.A."/>
            <person name="Schaap P."/>
            <person name="Gloeckner G."/>
        </authorList>
    </citation>
    <scope>NUCLEOTIDE SEQUENCE [LARGE SCALE GENOMIC DNA]</scope>
    <source>
        <strain evidence="9">ATCC 26659 / Pp 5 / PN500</strain>
    </source>
</reference>
<dbReference type="GO" id="GO:0031941">
    <property type="term" value="C:filamentous actin"/>
    <property type="evidence" value="ECO:0007669"/>
    <property type="project" value="TreeGrafter"/>
</dbReference>
<dbReference type="PROSITE" id="PS00478">
    <property type="entry name" value="LIM_DOMAIN_1"/>
    <property type="match status" value="2"/>
</dbReference>
<dbReference type="GeneID" id="31357523"/>
<dbReference type="Proteomes" id="UP000001396">
    <property type="component" value="Unassembled WGS sequence"/>
</dbReference>
<dbReference type="Gene3D" id="3.40.50.1820">
    <property type="entry name" value="alpha/beta hydrolase"/>
    <property type="match status" value="1"/>
</dbReference>
<evidence type="ECO:0000313" key="9">
    <source>
        <dbReference type="Proteomes" id="UP000001396"/>
    </source>
</evidence>
<accession>D3B129</accession>
<proteinExistence type="predicted"/>
<dbReference type="GO" id="GO:0051371">
    <property type="term" value="F:muscle alpha-actinin binding"/>
    <property type="evidence" value="ECO:0007669"/>
    <property type="project" value="TreeGrafter"/>
</dbReference>
<dbReference type="PANTHER" id="PTHR24214:SF62">
    <property type="entry name" value="LEUPAXIN"/>
    <property type="match status" value="1"/>
</dbReference>
<keyword evidence="1 4" id="KW-0479">Metal-binding</keyword>
<dbReference type="GO" id="GO:0030036">
    <property type="term" value="P:actin cytoskeleton organization"/>
    <property type="evidence" value="ECO:0007669"/>
    <property type="project" value="TreeGrafter"/>
</dbReference>
<feature type="domain" description="LIM zinc-binding" evidence="7">
    <location>
        <begin position="468"/>
        <end position="526"/>
    </location>
</feature>
<gene>
    <name evidence="8" type="ORF">PPL_01997</name>
</gene>
<dbReference type="PANTHER" id="PTHR24214">
    <property type="entry name" value="PDZ AND LIM DOMAIN PROTEIN ZASP"/>
    <property type="match status" value="1"/>
</dbReference>
<keyword evidence="6" id="KW-0812">Transmembrane</keyword>
<dbReference type="InterPro" id="IPR050604">
    <property type="entry name" value="PDZ-LIM_domain"/>
</dbReference>
<dbReference type="AlphaFoldDB" id="D3B129"/>
<keyword evidence="6" id="KW-1133">Transmembrane helix</keyword>
<dbReference type="RefSeq" id="XP_020437113.1">
    <property type="nucleotide sequence ID" value="XM_020572996.1"/>
</dbReference>
<dbReference type="InterPro" id="IPR000073">
    <property type="entry name" value="AB_hydrolase_1"/>
</dbReference>
<evidence type="ECO:0000313" key="8">
    <source>
        <dbReference type="EMBL" id="EFA85003.1"/>
    </source>
</evidence>
<dbReference type="GO" id="GO:0005912">
    <property type="term" value="C:adherens junction"/>
    <property type="evidence" value="ECO:0007669"/>
    <property type="project" value="TreeGrafter"/>
</dbReference>
<dbReference type="InterPro" id="IPR001781">
    <property type="entry name" value="Znf_LIM"/>
</dbReference>
<feature type="domain" description="LIM zinc-binding" evidence="7">
    <location>
        <begin position="408"/>
        <end position="467"/>
    </location>
</feature>
<evidence type="ECO:0000256" key="3">
    <source>
        <dbReference type="ARBA" id="ARBA00023038"/>
    </source>
</evidence>
<evidence type="ECO:0000256" key="6">
    <source>
        <dbReference type="SAM" id="Phobius"/>
    </source>
</evidence>
<evidence type="ECO:0000256" key="4">
    <source>
        <dbReference type="PROSITE-ProRule" id="PRU00125"/>
    </source>
</evidence>
<dbReference type="PROSITE" id="PS50023">
    <property type="entry name" value="LIM_DOMAIN_2"/>
    <property type="match status" value="2"/>
</dbReference>
<keyword evidence="2 4" id="KW-0862">Zinc</keyword>
<evidence type="ECO:0000256" key="5">
    <source>
        <dbReference type="SAM" id="MobiDB-lite"/>
    </source>
</evidence>
<dbReference type="InterPro" id="IPR029058">
    <property type="entry name" value="AB_hydrolase_fold"/>
</dbReference>
<sequence length="526" mass="59340">MNNIEEDQKHQQDSEKKNNNMVVDKEIIGNGLNPPWDSERSIEVYRDGFYTKLTHGLTFYQIFEPVSSTTSPTTTTYEPRLIRSLEDKQSPVKKTKVVLCMHGITWWSVSFHPVVKPLIEQGYTVLLFGRSDTPDIQYTLDAFLGQAIDLIDYLNIESVYLIGYSMGGAVATLFAATHPQRIIKLLLMAPAIIPVAVPFMAKLVTWPYIGKFLFKLAGAKSMINRLDTERFKNDVSDPSKIDPRIIDDLIAKVKWQINEKPGFLDSFHSTLYCIPFSNGQLHLLPNIPTNLSITIILGTKDAIIPYTQSQTLLKNHLPQATLATLECGHAFSVEVPTQLTEIIIDSFAVDNCKQPIVDVCLSAFGLQWHPYHIGCNICGKDFSDGSRCEEGPDGFAYCSKDFLDKFAPKCFKCNQAILGQITNALGRTYHPEHFSCETCQMQLQGNFFHTDDNTPYCEKHYYDTIGFLCGHCEKPILSGKCIVMGTKRFHPEHFFCSFCKTALSGVGYKRQGDKPYCQDCHLKLYG</sequence>
<keyword evidence="6" id="KW-0472">Membrane</keyword>
<keyword evidence="9" id="KW-1185">Reference proteome</keyword>
<dbReference type="GO" id="GO:0003779">
    <property type="term" value="F:actin binding"/>
    <property type="evidence" value="ECO:0007669"/>
    <property type="project" value="TreeGrafter"/>
</dbReference>